<protein>
    <submittedName>
        <fullName evidence="6">LysR family transcriptional regulator</fullName>
    </submittedName>
</protein>
<evidence type="ECO:0000256" key="1">
    <source>
        <dbReference type="ARBA" id="ARBA00009437"/>
    </source>
</evidence>
<dbReference type="InterPro" id="IPR058163">
    <property type="entry name" value="LysR-type_TF_proteobact-type"/>
</dbReference>
<dbReference type="Gene3D" id="1.10.10.10">
    <property type="entry name" value="Winged helix-like DNA-binding domain superfamily/Winged helix DNA-binding domain"/>
    <property type="match status" value="1"/>
</dbReference>
<organism evidence="6 7">
    <name type="scientific">Myxococcus landrumensis</name>
    <dbReference type="NCBI Taxonomy" id="2813577"/>
    <lineage>
        <taxon>Bacteria</taxon>
        <taxon>Pseudomonadati</taxon>
        <taxon>Myxococcota</taxon>
        <taxon>Myxococcia</taxon>
        <taxon>Myxococcales</taxon>
        <taxon>Cystobacterineae</taxon>
        <taxon>Myxococcaceae</taxon>
        <taxon>Myxococcus</taxon>
    </lineage>
</organism>
<evidence type="ECO:0000256" key="3">
    <source>
        <dbReference type="ARBA" id="ARBA00023125"/>
    </source>
</evidence>
<dbReference type="PROSITE" id="PS50931">
    <property type="entry name" value="HTH_LYSR"/>
    <property type="match status" value="1"/>
</dbReference>
<dbReference type="PANTHER" id="PTHR30537">
    <property type="entry name" value="HTH-TYPE TRANSCRIPTIONAL REGULATOR"/>
    <property type="match status" value="1"/>
</dbReference>
<keyword evidence="7" id="KW-1185">Reference proteome</keyword>
<dbReference type="Proteomes" id="UP000663090">
    <property type="component" value="Chromosome"/>
</dbReference>
<dbReference type="RefSeq" id="WP_206718232.1">
    <property type="nucleotide sequence ID" value="NZ_CP071091.1"/>
</dbReference>
<dbReference type="Pfam" id="PF03466">
    <property type="entry name" value="LysR_substrate"/>
    <property type="match status" value="1"/>
</dbReference>
<dbReference type="InterPro" id="IPR036388">
    <property type="entry name" value="WH-like_DNA-bd_sf"/>
</dbReference>
<dbReference type="Gene3D" id="3.40.190.290">
    <property type="match status" value="1"/>
</dbReference>
<dbReference type="PANTHER" id="PTHR30537:SF5">
    <property type="entry name" value="HTH-TYPE TRANSCRIPTIONAL ACTIVATOR TTDR-RELATED"/>
    <property type="match status" value="1"/>
</dbReference>
<feature type="domain" description="HTH lysR-type" evidence="5">
    <location>
        <begin position="1"/>
        <end position="58"/>
    </location>
</feature>
<dbReference type="InterPro" id="IPR005119">
    <property type="entry name" value="LysR_subst-bd"/>
</dbReference>
<dbReference type="SUPFAM" id="SSF53850">
    <property type="entry name" value="Periplasmic binding protein-like II"/>
    <property type="match status" value="1"/>
</dbReference>
<dbReference type="InterPro" id="IPR000847">
    <property type="entry name" value="LysR_HTH_N"/>
</dbReference>
<keyword evidence="3" id="KW-0238">DNA-binding</keyword>
<comment type="similarity">
    <text evidence="1">Belongs to the LysR transcriptional regulatory family.</text>
</comment>
<sequence length="298" mass="32709">MDLNQLALFVAVAEGASFSSAAKKLGMPKSSVSRGIAQLESSLGVQLLHRTTRRVSLSTAGQALYERVSPMLASLRKSVGELPELEEEPSGELRLTAVVDWGATLLADVITRFVVRYPAVKVDLHLDNRVVDLVAEGFDAALRLSLSPLKDSALRARRLGPLTLRLYASPSYLARRGTPRHPRELASHSWVTFRSEMPLRLAGPGDETSPVPRMGVIRCDDMFFMREALRLGAGVGFLHSLLAEPEVAEGRLVAVLPKWSMPAGSVWFVSTAERHMPRKVAAFRDFLMDALKHKPLPP</sequence>
<name>A0ABX7NG93_9BACT</name>
<proteinExistence type="inferred from homology"/>
<keyword evidence="4" id="KW-0804">Transcription</keyword>
<keyword evidence="2" id="KW-0805">Transcription regulation</keyword>
<dbReference type="SUPFAM" id="SSF46785">
    <property type="entry name" value="Winged helix' DNA-binding domain"/>
    <property type="match status" value="1"/>
</dbReference>
<evidence type="ECO:0000313" key="6">
    <source>
        <dbReference type="EMBL" id="QSQ16582.1"/>
    </source>
</evidence>
<dbReference type="EMBL" id="CP071091">
    <property type="protein sequence ID" value="QSQ16582.1"/>
    <property type="molecule type" value="Genomic_DNA"/>
</dbReference>
<evidence type="ECO:0000259" key="5">
    <source>
        <dbReference type="PROSITE" id="PS50931"/>
    </source>
</evidence>
<evidence type="ECO:0000313" key="7">
    <source>
        <dbReference type="Proteomes" id="UP000663090"/>
    </source>
</evidence>
<reference evidence="6 7" key="1">
    <citation type="submission" date="2021-02" db="EMBL/GenBank/DDBJ databases">
        <title>De Novo genome assembly of isolated myxobacteria.</title>
        <authorList>
            <person name="Stevens D.C."/>
        </authorList>
    </citation>
    <scope>NUCLEOTIDE SEQUENCE [LARGE SCALE GENOMIC DNA]</scope>
    <source>
        <strain evidence="6 7">SCHIC003</strain>
    </source>
</reference>
<evidence type="ECO:0000256" key="2">
    <source>
        <dbReference type="ARBA" id="ARBA00023015"/>
    </source>
</evidence>
<dbReference type="InterPro" id="IPR036390">
    <property type="entry name" value="WH_DNA-bd_sf"/>
</dbReference>
<dbReference type="Pfam" id="PF00126">
    <property type="entry name" value="HTH_1"/>
    <property type="match status" value="1"/>
</dbReference>
<gene>
    <name evidence="6" type="ORF">JY572_11285</name>
</gene>
<dbReference type="CDD" id="cd08422">
    <property type="entry name" value="PBP2_CrgA_like"/>
    <property type="match status" value="1"/>
</dbReference>
<evidence type="ECO:0000256" key="4">
    <source>
        <dbReference type="ARBA" id="ARBA00023163"/>
    </source>
</evidence>
<accession>A0ABX7NG93</accession>